<name>B7B6C2_9BACT</name>
<reference evidence="1 2" key="1">
    <citation type="submission" date="2008-10" db="EMBL/GenBank/DDBJ databases">
        <title>Draft genome sequence of Parabacteroides johnsonii (DSM 18315).</title>
        <authorList>
            <person name="Sudarsanam P."/>
            <person name="Ley R."/>
            <person name="Guruge J."/>
            <person name="Turnbaugh P.J."/>
            <person name="Mahowald M."/>
            <person name="Liep D."/>
            <person name="Gordon J."/>
        </authorList>
    </citation>
    <scope>NUCLEOTIDE SEQUENCE [LARGE SCALE GENOMIC DNA]</scope>
    <source>
        <strain evidence="1 2">DSM 18315</strain>
    </source>
</reference>
<dbReference type="EMBL" id="ABYH01000041">
    <property type="protein sequence ID" value="EEC98025.1"/>
    <property type="molecule type" value="Genomic_DNA"/>
</dbReference>
<evidence type="ECO:0000313" key="2">
    <source>
        <dbReference type="Proteomes" id="UP000005510"/>
    </source>
</evidence>
<protein>
    <submittedName>
        <fullName evidence="1">Uncharacterized protein</fullName>
    </submittedName>
</protein>
<dbReference type="STRING" id="537006.PRABACTJOHN_00566"/>
<proteinExistence type="predicted"/>
<dbReference type="HOGENOM" id="CLU_3055071_0_0_10"/>
<gene>
    <name evidence="1" type="ORF">PRABACTJOHN_00566</name>
</gene>
<evidence type="ECO:0000313" key="1">
    <source>
        <dbReference type="EMBL" id="EEC98025.1"/>
    </source>
</evidence>
<feature type="non-terminal residue" evidence="1">
    <location>
        <position position="1"/>
    </location>
</feature>
<accession>B7B6C2</accession>
<comment type="caution">
    <text evidence="1">The sequence shown here is derived from an EMBL/GenBank/DDBJ whole genome shotgun (WGS) entry which is preliminary data.</text>
</comment>
<sequence length="54" mass="6486">SFRRDSERRERSSEAGSALIFWLLLDQAKSNRQIIIYLHKLNIKNNYDKDISYL</sequence>
<organism evidence="1 2">
    <name type="scientific">Parabacteroides johnsonii DSM 18315</name>
    <dbReference type="NCBI Taxonomy" id="537006"/>
    <lineage>
        <taxon>Bacteria</taxon>
        <taxon>Pseudomonadati</taxon>
        <taxon>Bacteroidota</taxon>
        <taxon>Bacteroidia</taxon>
        <taxon>Bacteroidales</taxon>
        <taxon>Tannerellaceae</taxon>
        <taxon>Parabacteroides</taxon>
    </lineage>
</organism>
<dbReference type="AlphaFoldDB" id="B7B6C2"/>
<dbReference type="Proteomes" id="UP000005510">
    <property type="component" value="Unassembled WGS sequence"/>
</dbReference>
<reference evidence="1 2" key="2">
    <citation type="submission" date="2008-10" db="EMBL/GenBank/DDBJ databases">
        <authorList>
            <person name="Fulton L."/>
            <person name="Clifton S."/>
            <person name="Fulton B."/>
            <person name="Xu J."/>
            <person name="Minx P."/>
            <person name="Pepin K.H."/>
            <person name="Johnson M."/>
            <person name="Bhonagiri V."/>
            <person name="Nash W.E."/>
            <person name="Mardis E.R."/>
            <person name="Wilson R.K."/>
        </authorList>
    </citation>
    <scope>NUCLEOTIDE SEQUENCE [LARGE SCALE GENOMIC DNA]</scope>
    <source>
        <strain evidence="1 2">DSM 18315</strain>
    </source>
</reference>